<accession>A0ABV7R2K3</accession>
<keyword evidence="1" id="KW-0472">Membrane</keyword>
<gene>
    <name evidence="2" type="ORF">ACFOMH_05400</name>
</gene>
<comment type="caution">
    <text evidence="2">The sequence shown here is derived from an EMBL/GenBank/DDBJ whole genome shotgun (WGS) entry which is preliminary data.</text>
</comment>
<evidence type="ECO:0000313" key="2">
    <source>
        <dbReference type="EMBL" id="MFC3527602.1"/>
    </source>
</evidence>
<dbReference type="EMBL" id="JBHRXJ010000003">
    <property type="protein sequence ID" value="MFC3527602.1"/>
    <property type="molecule type" value="Genomic_DNA"/>
</dbReference>
<evidence type="ECO:0008006" key="4">
    <source>
        <dbReference type="Google" id="ProtNLM"/>
    </source>
</evidence>
<organism evidence="2 3">
    <name type="scientific">Paracoccus mangrovi</name>
    <dbReference type="NCBI Taxonomy" id="1715645"/>
    <lineage>
        <taxon>Bacteria</taxon>
        <taxon>Pseudomonadati</taxon>
        <taxon>Pseudomonadota</taxon>
        <taxon>Alphaproteobacteria</taxon>
        <taxon>Rhodobacterales</taxon>
        <taxon>Paracoccaceae</taxon>
        <taxon>Paracoccus</taxon>
    </lineage>
</organism>
<evidence type="ECO:0000313" key="3">
    <source>
        <dbReference type="Proteomes" id="UP001595721"/>
    </source>
</evidence>
<feature type="transmembrane region" description="Helical" evidence="1">
    <location>
        <begin position="12"/>
        <end position="32"/>
    </location>
</feature>
<sequence>MQAGLFQRLRRLALWMALGPFLMLSLISQGVMPTRGADGTVMLVLCTPDGIIEIAADAQTLQPLDDGPGSPVRHPDPGTGDHCPWAGLQAPIDLTAAARMPQMLRPALPQGFAPVHTVLAAGRATGLPPATGPPFPV</sequence>
<dbReference type="InterPro" id="IPR021333">
    <property type="entry name" value="DUF2946"/>
</dbReference>
<proteinExistence type="predicted"/>
<dbReference type="Pfam" id="PF11162">
    <property type="entry name" value="DUF2946"/>
    <property type="match status" value="1"/>
</dbReference>
<dbReference type="Proteomes" id="UP001595721">
    <property type="component" value="Unassembled WGS sequence"/>
</dbReference>
<reference evidence="3" key="1">
    <citation type="journal article" date="2019" name="Int. J. Syst. Evol. Microbiol.">
        <title>The Global Catalogue of Microorganisms (GCM) 10K type strain sequencing project: providing services to taxonomists for standard genome sequencing and annotation.</title>
        <authorList>
            <consortium name="The Broad Institute Genomics Platform"/>
            <consortium name="The Broad Institute Genome Sequencing Center for Infectious Disease"/>
            <person name="Wu L."/>
            <person name="Ma J."/>
        </authorList>
    </citation>
    <scope>NUCLEOTIDE SEQUENCE [LARGE SCALE GENOMIC DNA]</scope>
    <source>
        <strain evidence="3">KCTC 42899</strain>
    </source>
</reference>
<keyword evidence="3" id="KW-1185">Reference proteome</keyword>
<evidence type="ECO:0000256" key="1">
    <source>
        <dbReference type="SAM" id="Phobius"/>
    </source>
</evidence>
<keyword evidence="1" id="KW-0812">Transmembrane</keyword>
<dbReference type="RefSeq" id="WP_377743124.1">
    <property type="nucleotide sequence ID" value="NZ_JBHRXJ010000003.1"/>
</dbReference>
<keyword evidence="1" id="KW-1133">Transmembrane helix</keyword>
<name>A0ABV7R2K3_9RHOB</name>
<protein>
    <recommendedName>
        <fullName evidence="4">DUF2946 domain-containing protein</fullName>
    </recommendedName>
</protein>